<comment type="caution">
    <text evidence="5">The sequence shown here is derived from an EMBL/GenBank/DDBJ whole genome shotgun (WGS) entry which is preliminary data.</text>
</comment>
<accession>A0ABS1TRY8</accession>
<comment type="similarity">
    <text evidence="1">Belongs to the bacterial solute-binding protein 1 family.</text>
</comment>
<dbReference type="InterPro" id="IPR006059">
    <property type="entry name" value="SBP"/>
</dbReference>
<gene>
    <name evidence="5" type="ORF">JK635_15100</name>
</gene>
<feature type="chain" id="PRO_5046857144" evidence="4">
    <location>
        <begin position="21"/>
        <end position="419"/>
    </location>
</feature>
<dbReference type="InterPro" id="IPR050490">
    <property type="entry name" value="Bact_solute-bd_prot1"/>
</dbReference>
<dbReference type="SUPFAM" id="SSF53850">
    <property type="entry name" value="Periplasmic binding protein-like II"/>
    <property type="match status" value="1"/>
</dbReference>
<dbReference type="PANTHER" id="PTHR43649">
    <property type="entry name" value="ARABINOSE-BINDING PROTEIN-RELATED"/>
    <property type="match status" value="1"/>
</dbReference>
<evidence type="ECO:0000256" key="1">
    <source>
        <dbReference type="ARBA" id="ARBA00008520"/>
    </source>
</evidence>
<dbReference type="PROSITE" id="PS51257">
    <property type="entry name" value="PROKAR_LIPOPROTEIN"/>
    <property type="match status" value="1"/>
</dbReference>
<evidence type="ECO:0000256" key="2">
    <source>
        <dbReference type="ARBA" id="ARBA00022448"/>
    </source>
</evidence>
<organism evidence="5 6">
    <name type="scientific">Neobacillus paridis</name>
    <dbReference type="NCBI Taxonomy" id="2803862"/>
    <lineage>
        <taxon>Bacteria</taxon>
        <taxon>Bacillati</taxon>
        <taxon>Bacillota</taxon>
        <taxon>Bacilli</taxon>
        <taxon>Bacillales</taxon>
        <taxon>Bacillaceae</taxon>
        <taxon>Neobacillus</taxon>
    </lineage>
</organism>
<dbReference type="Pfam" id="PF01547">
    <property type="entry name" value="SBP_bac_1"/>
    <property type="match status" value="1"/>
</dbReference>
<proteinExistence type="inferred from homology"/>
<keyword evidence="2" id="KW-0813">Transport</keyword>
<reference evidence="5 6" key="1">
    <citation type="submission" date="2021-01" db="EMBL/GenBank/DDBJ databases">
        <title>Genome public.</title>
        <authorList>
            <person name="Liu C."/>
            <person name="Sun Q."/>
        </authorList>
    </citation>
    <scope>NUCLEOTIDE SEQUENCE [LARGE SCALE GENOMIC DNA]</scope>
    <source>
        <strain evidence="5 6">YIM B02564</strain>
    </source>
</reference>
<keyword evidence="3 4" id="KW-0732">Signal</keyword>
<feature type="signal peptide" evidence="4">
    <location>
        <begin position="1"/>
        <end position="20"/>
    </location>
</feature>
<dbReference type="EMBL" id="JAESWB010000211">
    <property type="protein sequence ID" value="MBL4953519.1"/>
    <property type="molecule type" value="Genomic_DNA"/>
</dbReference>
<name>A0ABS1TRY8_9BACI</name>
<dbReference type="Gene3D" id="3.40.190.10">
    <property type="entry name" value="Periplasmic binding protein-like II"/>
    <property type="match status" value="2"/>
</dbReference>
<protein>
    <submittedName>
        <fullName evidence="5">Extracellular solute-binding protein</fullName>
    </submittedName>
</protein>
<evidence type="ECO:0000256" key="4">
    <source>
        <dbReference type="SAM" id="SignalP"/>
    </source>
</evidence>
<evidence type="ECO:0000313" key="6">
    <source>
        <dbReference type="Proteomes" id="UP000623967"/>
    </source>
</evidence>
<keyword evidence="6" id="KW-1185">Reference proteome</keyword>
<evidence type="ECO:0000313" key="5">
    <source>
        <dbReference type="EMBL" id="MBL4953519.1"/>
    </source>
</evidence>
<evidence type="ECO:0000256" key="3">
    <source>
        <dbReference type="ARBA" id="ARBA00022729"/>
    </source>
</evidence>
<dbReference type="PANTHER" id="PTHR43649:SF34">
    <property type="entry name" value="ABC TRANSPORTER PERIPLASMIC-BINDING PROTEIN YCJN-RELATED"/>
    <property type="match status" value="1"/>
</dbReference>
<dbReference type="RefSeq" id="WP_202654788.1">
    <property type="nucleotide sequence ID" value="NZ_JAESWB010000211.1"/>
</dbReference>
<sequence>MHSKKMFTKLLAFSFAASIALTGCSGDKNKDNTKPADNNSAKPTVIKFAAQADSTPATKELIAAFNKKQDKYKVEWTEMTNDSAQMHDQLLTSLSSGSSDYDVISMDVVWAGEFAGAGYLQPIDVQMNKDGLKKTDFNAGSMASGSFEGKQYTLPFFPDLGILYYRKDIVSKEDAAKLDSGSYTYNDLYTMAQKYAGKNKAKYGFVYQSKQYEGLTVNATEFTNSYKDVKGGLEAMYKFTQASFEPKDLLNYMEGETATAFEQGNAVFARNWPYAFGRIQGKEDGVTVTTDQVGVAPLPNGDAVGGWLLGMNKNSKHLDGAWEFIKFAAGEEGQKIMSTKGAYLPGYNALLDNAEVKKANALLSYPGFQKALTNTISRPVSAEYSKTSDAIQVAAHKYLSSGKGLDEAVTAIENAVKAK</sequence>
<dbReference type="Proteomes" id="UP000623967">
    <property type="component" value="Unassembled WGS sequence"/>
</dbReference>